<feature type="region of interest" description="Disordered" evidence="7">
    <location>
        <begin position="115"/>
        <end position="141"/>
    </location>
</feature>
<dbReference type="PANTHER" id="PTHR43806">
    <property type="entry name" value="PEPTIDASE S8"/>
    <property type="match status" value="1"/>
</dbReference>
<feature type="active site" description="Charge relay system" evidence="5 6">
    <location>
        <position position="397"/>
    </location>
</feature>
<evidence type="ECO:0000256" key="1">
    <source>
        <dbReference type="ARBA" id="ARBA00011073"/>
    </source>
</evidence>
<keyword evidence="3 6" id="KW-0378">Hydrolase</keyword>
<keyword evidence="10" id="KW-1185">Reference proteome</keyword>
<reference evidence="9 10" key="1">
    <citation type="submission" date="2016-10" db="EMBL/GenBank/DDBJ databases">
        <authorList>
            <person name="de Groot N.N."/>
        </authorList>
    </citation>
    <scope>NUCLEOTIDE SEQUENCE [LARGE SCALE GENOMIC DNA]</scope>
    <source>
        <strain evidence="9 10">DSM 22187</strain>
    </source>
</reference>
<dbReference type="InterPro" id="IPR026453">
    <property type="entry name" value="PGF_pre_PGF"/>
</dbReference>
<dbReference type="InterPro" id="IPR050131">
    <property type="entry name" value="Peptidase_S8_subtilisin-like"/>
</dbReference>
<accession>A0A2H4Q1P2</accession>
<evidence type="ECO:0000259" key="8">
    <source>
        <dbReference type="Pfam" id="PF00082"/>
    </source>
</evidence>
<evidence type="ECO:0000256" key="6">
    <source>
        <dbReference type="PROSITE-ProRule" id="PRU01240"/>
    </source>
</evidence>
<comment type="similarity">
    <text evidence="1 6">Belongs to the peptidase S8 family.</text>
</comment>
<dbReference type="STRING" id="1073996.SAMN05444271_15113"/>
<dbReference type="EMBL" id="FNYR01000051">
    <property type="protein sequence ID" value="SEJ34139.1"/>
    <property type="molecule type" value="Genomic_DNA"/>
</dbReference>
<feature type="active site" description="Charge relay system" evidence="5 6">
    <location>
        <position position="167"/>
    </location>
</feature>
<dbReference type="PANTHER" id="PTHR43806:SF11">
    <property type="entry name" value="CEREVISIN-RELATED"/>
    <property type="match status" value="1"/>
</dbReference>
<dbReference type="KEGG" id="hae:halTADL_1514"/>
<dbReference type="Proteomes" id="UP000198888">
    <property type="component" value="Unassembled WGS sequence"/>
</dbReference>
<feature type="compositionally biased region" description="Gly residues" evidence="7">
    <location>
        <begin position="1395"/>
        <end position="1419"/>
    </location>
</feature>
<dbReference type="InterPro" id="IPR036852">
    <property type="entry name" value="Peptidase_S8/S53_dom_sf"/>
</dbReference>
<evidence type="ECO:0000256" key="3">
    <source>
        <dbReference type="ARBA" id="ARBA00022801"/>
    </source>
</evidence>
<dbReference type="PRINTS" id="PR00723">
    <property type="entry name" value="SUBTILISIN"/>
</dbReference>
<feature type="compositionally biased region" description="Polar residues" evidence="7">
    <location>
        <begin position="127"/>
        <end position="136"/>
    </location>
</feature>
<feature type="active site" description="Charge relay system" evidence="5 6">
    <location>
        <position position="222"/>
    </location>
</feature>
<dbReference type="GO" id="GO:0006508">
    <property type="term" value="P:proteolysis"/>
    <property type="evidence" value="ECO:0007669"/>
    <property type="project" value="UniProtKB-KW"/>
</dbReference>
<dbReference type="Gene3D" id="2.60.40.10">
    <property type="entry name" value="Immunoglobulins"/>
    <property type="match status" value="1"/>
</dbReference>
<evidence type="ECO:0000256" key="4">
    <source>
        <dbReference type="ARBA" id="ARBA00022825"/>
    </source>
</evidence>
<evidence type="ECO:0000313" key="10">
    <source>
        <dbReference type="Proteomes" id="UP000198888"/>
    </source>
</evidence>
<keyword evidence="2 6" id="KW-0645">Protease</keyword>
<dbReference type="Pfam" id="PF00082">
    <property type="entry name" value="Peptidase_S8"/>
    <property type="match status" value="1"/>
</dbReference>
<dbReference type="NCBIfam" id="TIGR04213">
    <property type="entry name" value="PGF_pre_PGF"/>
    <property type="match status" value="1"/>
</dbReference>
<organism evidence="9 10">
    <name type="scientific">Halohasta litchfieldiae</name>
    <dbReference type="NCBI Taxonomy" id="1073996"/>
    <lineage>
        <taxon>Archaea</taxon>
        <taxon>Methanobacteriati</taxon>
        <taxon>Methanobacteriota</taxon>
        <taxon>Stenosarchaea group</taxon>
        <taxon>Halobacteria</taxon>
        <taxon>Halobacteriales</taxon>
        <taxon>Haloferacaceae</taxon>
        <taxon>Halohasta</taxon>
    </lineage>
</organism>
<feature type="region of interest" description="Disordered" evidence="7">
    <location>
        <begin position="1391"/>
        <end position="1430"/>
    </location>
</feature>
<evidence type="ECO:0000256" key="2">
    <source>
        <dbReference type="ARBA" id="ARBA00022670"/>
    </source>
</evidence>
<dbReference type="InterPro" id="IPR022398">
    <property type="entry name" value="Peptidase_S8_His-AS"/>
</dbReference>
<accession>A0A1H6XYK9</accession>
<feature type="domain" description="Peptidase S8/S53" evidence="8">
    <location>
        <begin position="158"/>
        <end position="447"/>
    </location>
</feature>
<dbReference type="PROSITE" id="PS00137">
    <property type="entry name" value="SUBTILASE_HIS"/>
    <property type="match status" value="1"/>
</dbReference>
<evidence type="ECO:0000256" key="5">
    <source>
        <dbReference type="PIRSR" id="PIRSR615500-1"/>
    </source>
</evidence>
<dbReference type="InterPro" id="IPR000209">
    <property type="entry name" value="Peptidase_S8/S53_dom"/>
</dbReference>
<dbReference type="InterPro" id="IPR013783">
    <property type="entry name" value="Ig-like_fold"/>
</dbReference>
<dbReference type="SUPFAM" id="SSF52743">
    <property type="entry name" value="Subtilisin-like"/>
    <property type="match status" value="1"/>
</dbReference>
<dbReference type="PROSITE" id="PS51892">
    <property type="entry name" value="SUBTILASE"/>
    <property type="match status" value="1"/>
</dbReference>
<dbReference type="InterPro" id="IPR023828">
    <property type="entry name" value="Peptidase_S8_Ser-AS"/>
</dbReference>
<protein>
    <submittedName>
        <fullName evidence="9">PGF-pre-PGF domain-containing protein</fullName>
    </submittedName>
</protein>
<evidence type="ECO:0000313" key="9">
    <source>
        <dbReference type="EMBL" id="SEJ34139.1"/>
    </source>
</evidence>
<name>A0A1H6XYK9_9EURY</name>
<evidence type="ECO:0000256" key="7">
    <source>
        <dbReference type="SAM" id="MobiDB-lite"/>
    </source>
</evidence>
<gene>
    <name evidence="9" type="ORF">SAMN05444271_15113</name>
</gene>
<dbReference type="GO" id="GO:0004252">
    <property type="term" value="F:serine-type endopeptidase activity"/>
    <property type="evidence" value="ECO:0007669"/>
    <property type="project" value="UniProtKB-UniRule"/>
</dbReference>
<dbReference type="InterPro" id="IPR015500">
    <property type="entry name" value="Peptidase_S8_subtilisin-rel"/>
</dbReference>
<keyword evidence="4 6" id="KW-0720">Serine protease</keyword>
<sequence length="1626" mass="169695">MKRILAVLSVLIVILFTVGGMGIVTADGGGNETGTPEETRVIVQLAEIESFDSKEDLKQQTRDRQEPVLDHLETVDGVTVQDRLWITNTILVTVDTDRVSLDQLRQIPDVESVELDEKVSGGDPIPTVSSQSTPDAETTYGLDQINAPETWERFDTRGDGVTIGVIDGGVTPDHVAIELNGGNSANNYEGGWHTLYYPNGSFTSLGEREGVSAPAPFDSSGHGTHVSGTVVGGNQTGTAIGVAPDAKLIHSTALYNGDGYAFNVRKSLQWMAEEEPDIVSMSLGLDSPISTHIEAIDTLRSLGITVVSSSGNSGNGHIGFPAGYETAIAVGATDSSGQIPYFSSGGTYQLSEYEKTAAKVGEWDDTQLTPYVVAPGDGVYSADYQNPNSLTLKSGTSMAAPHVSGIISLMLSNNPNLTPAQVQEVLRRGAIDAVGVPDGRNTRSGYGVANAYTSLALSNPDGFVGVESVNTNDTVEYGDTIVTKANVTNVNIVGDAASRTVTYSVNGTQIGSENVNLGSEEYKELIFEYQTSEADTGVNEVVIETGDVTRTVNVTVAGPAEFEPTLNTSDVAGPFVIGEIAEFNVSVENVGDIADTGNLSLYINDSLVVSGNSNIPSLAPGESTDIEFDYTPIEADQPQINVTAATDTRQSEQWVEVAKPAAFEPTVNTVATSDFIAGDNATVSVDVLNTGGVAGTGDLDLYINETRIVDGSSNIPETDAGATSTVNFTYKVTDDDYPVLNVTASTPSAQNETMIDVLRPAESVTKITSVNTPVESEDVNVTVEVSNRGDFELSQNATVSVDGIGSNSTLVDVAGRDSAVVSLTIPTSTGDYGSYTVNASTPNSTDSLPLIIDRQATFDAKVESINTSVSAGETIVAEIDVENIGDVSDTQTVSFSDETSGVLESEDVTLAAGDNSTLTFERETGINDIGDVKLTAATDYTSVSKTVTVNDPNPATITAVEAEQDTANDVVVVNGTVEPGSLPVDSVLLGVEATFTSYSTEKAVNGDVSDGGEFSTQIPTSDLVGDGNYTAIAMAVDNVSYEVTASGSEVAVDTTPPKVQLDTDSLSTGNGDLLIEANEAFEITDVVIEADDQTDRSPSASAVPDGLNAKENTVRITFDSSQSATAGISIFNVTVDAKDGNNNTVTETLNATIDNYQIINGEGTVNPGTTSQIDVLGNTTQIGSTTSRDATVSSSRTSPIGTELAANQFSGGFVNVNDIGLSDSELENATITIPVSELNQNTISGFDKNELVILKSEDGSSDYREINTEYNATSNELVAVVDGFSQFGAGGVDTTAPTVDTIDVSPSTSVEANEGPVNISFEYTDQHSSINVSETSISADVSNSRYTTSITAGKGTFNVSGLSAGETIVVTLTVADTAGNSKEQEVTIEVASNNNGGGGGSGGSASGGGGGGGGGGGSGVPSARPTPIPDDVHTIVRAKGKINGGEEVSVSEPGDFVTNPVIETVIFNEPGLAGVIEVRDYSDVPSRAGRPPGDIISANEVMVPYSLRDKQATLRFNLMKLENPGFDLDELDRDTLTVWYEEDGEWSALETTVVEDTEDSFVVEAETDGFSHFAVTNALAEEGEIVEETETSQEEEETNDDTPGFGFVAAIIALSSLGVALRLKSP</sequence>
<dbReference type="PROSITE" id="PS00138">
    <property type="entry name" value="SUBTILASE_SER"/>
    <property type="match status" value="1"/>
</dbReference>
<dbReference type="Gene3D" id="3.40.50.200">
    <property type="entry name" value="Peptidase S8/S53 domain"/>
    <property type="match status" value="1"/>
</dbReference>
<proteinExistence type="inferred from homology"/>